<evidence type="ECO:0000256" key="3">
    <source>
        <dbReference type="ARBA" id="ARBA00022679"/>
    </source>
</evidence>
<evidence type="ECO:0000256" key="1">
    <source>
        <dbReference type="ARBA" id="ARBA00004123"/>
    </source>
</evidence>
<keyword evidence="5" id="KW-0819">tRNA processing</keyword>
<dbReference type="InterPro" id="IPR051521">
    <property type="entry name" value="tRNA_Mod/Golgi_Maint"/>
</dbReference>
<evidence type="ECO:0000256" key="5">
    <source>
        <dbReference type="ARBA" id="ARBA00022694"/>
    </source>
</evidence>
<evidence type="ECO:0000256" key="4">
    <source>
        <dbReference type="ARBA" id="ARBA00022691"/>
    </source>
</evidence>
<comment type="catalytic activity">
    <reaction evidence="11">
        <text>a uridine in tRNA + S-adenosyl-L-methionine = a 3-[(3S)-3-amino-3-carboxypropyl]uridine in tRNA + S-methyl-5'-thioadenosine + H(+)</text>
        <dbReference type="Rhea" id="RHEA:62432"/>
        <dbReference type="Rhea" id="RHEA-COMP:13339"/>
        <dbReference type="Rhea" id="RHEA-COMP:16092"/>
        <dbReference type="ChEBI" id="CHEBI:15378"/>
        <dbReference type="ChEBI" id="CHEBI:17509"/>
        <dbReference type="ChEBI" id="CHEBI:59789"/>
        <dbReference type="ChEBI" id="CHEBI:65315"/>
        <dbReference type="ChEBI" id="CHEBI:82930"/>
        <dbReference type="EC" id="2.5.1.25"/>
    </reaction>
</comment>
<evidence type="ECO:0000313" key="14">
    <source>
        <dbReference type="Proteomes" id="UP001142055"/>
    </source>
</evidence>
<dbReference type="SMART" id="SM01144">
    <property type="entry name" value="DTW"/>
    <property type="match status" value="1"/>
</dbReference>
<accession>A0A9Q0MC83</accession>
<protein>
    <recommendedName>
        <fullName evidence="9">tRNA-uridine aminocarboxypropyltransferase 1</fullName>
        <ecNumber evidence="2">2.5.1.25</ecNumber>
    </recommendedName>
    <alternativeName>
        <fullName evidence="10">DTW domain-containing protein 1</fullName>
    </alternativeName>
</protein>
<dbReference type="Proteomes" id="UP001142055">
    <property type="component" value="Chromosome 1"/>
</dbReference>
<name>A0A9Q0MC83_BLOTA</name>
<dbReference type="GO" id="GO:0006400">
    <property type="term" value="P:tRNA modification"/>
    <property type="evidence" value="ECO:0007669"/>
    <property type="project" value="TreeGrafter"/>
</dbReference>
<evidence type="ECO:0000256" key="11">
    <source>
        <dbReference type="ARBA" id="ARBA00048718"/>
    </source>
</evidence>
<organism evidence="13 14">
    <name type="scientific">Blomia tropicalis</name>
    <name type="common">Mite</name>
    <dbReference type="NCBI Taxonomy" id="40697"/>
    <lineage>
        <taxon>Eukaryota</taxon>
        <taxon>Metazoa</taxon>
        <taxon>Ecdysozoa</taxon>
        <taxon>Arthropoda</taxon>
        <taxon>Chelicerata</taxon>
        <taxon>Arachnida</taxon>
        <taxon>Acari</taxon>
        <taxon>Acariformes</taxon>
        <taxon>Sarcoptiformes</taxon>
        <taxon>Astigmata</taxon>
        <taxon>Glycyphagoidea</taxon>
        <taxon>Echimyopodidae</taxon>
        <taxon>Blomia</taxon>
    </lineage>
</organism>
<evidence type="ECO:0000256" key="6">
    <source>
        <dbReference type="ARBA" id="ARBA00023242"/>
    </source>
</evidence>
<keyword evidence="4" id="KW-0949">S-adenosyl-L-methionine</keyword>
<sequence>MISRKKFAENDTNFLLEFTNFTSTFDVEDDETQLENEEWANKCFGRGTTVRRDFKSHLNSHFVEKCSGNIGEHSFDQFKISSGDILKQIDERYICSECCKSRRFFCYTCYTISPKLDSHLPQIKLPVRIDIIKHIKEIDGKSTCSHALIMAREQVRVFRYPNLPNDWSDDPQKTLLIFPRKGAPTLSQYLDQHYKTVMTAGLDSDVQRKTSTTCSSMNSITSNATSIMNTNICLSTSSGSSWNQCNDHLCFDFPFERVVFVDSTWRQSKTIMNDLRFKRLPAVAIDAEQTRFWRCDQRRPITFLSTIEAIYYFCVQLHTYMSNMAVKENSSISSNDFAELHKRFPPYDGQYDNILFFFKHTFNVIKNRYKL</sequence>
<evidence type="ECO:0000256" key="2">
    <source>
        <dbReference type="ARBA" id="ARBA00012386"/>
    </source>
</evidence>
<evidence type="ECO:0000256" key="10">
    <source>
        <dbReference type="ARBA" id="ARBA00042508"/>
    </source>
</evidence>
<dbReference type="AlphaFoldDB" id="A0A9Q0MC83"/>
<dbReference type="InterPro" id="IPR005636">
    <property type="entry name" value="DTW"/>
</dbReference>
<comment type="function">
    <text evidence="7">Catalyzes the formation of 3-(3-amino-3-carboxypropyl)uridine (acp3U) at position 20 in the D-loop of several cytoplasmic tRNAs (acp3U(20)).</text>
</comment>
<evidence type="ECO:0000259" key="12">
    <source>
        <dbReference type="SMART" id="SM01144"/>
    </source>
</evidence>
<dbReference type="Pfam" id="PF03942">
    <property type="entry name" value="DTW"/>
    <property type="match status" value="1"/>
</dbReference>
<evidence type="ECO:0000256" key="8">
    <source>
        <dbReference type="ARBA" id="ARBA00038290"/>
    </source>
</evidence>
<proteinExistence type="inferred from homology"/>
<dbReference type="GO" id="GO:0016432">
    <property type="term" value="F:tRNA-uridine aminocarboxypropyltransferase activity"/>
    <property type="evidence" value="ECO:0007669"/>
    <property type="project" value="UniProtKB-EC"/>
</dbReference>
<evidence type="ECO:0000313" key="13">
    <source>
        <dbReference type="EMBL" id="KAJ6222922.1"/>
    </source>
</evidence>
<evidence type="ECO:0000256" key="7">
    <source>
        <dbReference type="ARBA" id="ARBA00037050"/>
    </source>
</evidence>
<dbReference type="GO" id="GO:0005634">
    <property type="term" value="C:nucleus"/>
    <property type="evidence" value="ECO:0007669"/>
    <property type="project" value="UniProtKB-SubCell"/>
</dbReference>
<evidence type="ECO:0000256" key="9">
    <source>
        <dbReference type="ARBA" id="ARBA00039242"/>
    </source>
</evidence>
<comment type="subcellular location">
    <subcellularLocation>
        <location evidence="1">Nucleus</location>
    </subcellularLocation>
</comment>
<dbReference type="PANTHER" id="PTHR15627:SF8">
    <property type="entry name" value="TRNA-URIDINE AMINOCARBOXYPROPYLTRANSFERASE 1"/>
    <property type="match status" value="1"/>
</dbReference>
<dbReference type="OMA" id="YWRPQRG"/>
<dbReference type="PANTHER" id="PTHR15627">
    <property type="entry name" value="NATURAL KILLER CELL-SPECIFIC ANTIGEN KLIP1"/>
    <property type="match status" value="1"/>
</dbReference>
<keyword evidence="3" id="KW-0808">Transferase</keyword>
<comment type="similarity">
    <text evidence="8">Belongs to the TDD superfamily. DTWD1 family.</text>
</comment>
<reference evidence="13" key="1">
    <citation type="submission" date="2022-12" db="EMBL/GenBank/DDBJ databases">
        <title>Genome assemblies of Blomia tropicalis.</title>
        <authorList>
            <person name="Cui Y."/>
        </authorList>
    </citation>
    <scope>NUCLEOTIDE SEQUENCE</scope>
    <source>
        <tissue evidence="13">Adult mites</tissue>
    </source>
</reference>
<keyword evidence="6" id="KW-0539">Nucleus</keyword>
<dbReference type="EC" id="2.5.1.25" evidence="2"/>
<keyword evidence="14" id="KW-1185">Reference proteome</keyword>
<comment type="caution">
    <text evidence="13">The sequence shown here is derived from an EMBL/GenBank/DDBJ whole genome shotgun (WGS) entry which is preliminary data.</text>
</comment>
<feature type="domain" description="DTW" evidence="12">
    <location>
        <begin position="102"/>
        <end position="370"/>
    </location>
</feature>
<gene>
    <name evidence="13" type="ORF">RDWZM_001467</name>
</gene>
<dbReference type="EMBL" id="JAPWDV010000001">
    <property type="protein sequence ID" value="KAJ6222922.1"/>
    <property type="molecule type" value="Genomic_DNA"/>
</dbReference>